<comment type="caution">
    <text evidence="5">The sequence shown here is derived from an EMBL/GenBank/DDBJ whole genome shotgun (WGS) entry which is preliminary data.</text>
</comment>
<dbReference type="InterPro" id="IPR023214">
    <property type="entry name" value="HAD_sf"/>
</dbReference>
<evidence type="ECO:0000256" key="4">
    <source>
        <dbReference type="ARBA" id="ARBA00022842"/>
    </source>
</evidence>
<dbReference type="InterPro" id="IPR008380">
    <property type="entry name" value="HAD-SF_hydro_IG_5-nucl"/>
</dbReference>
<organism evidence="5 6">
    <name type="scientific">Carnegiea gigantea</name>
    <dbReference type="NCBI Taxonomy" id="171969"/>
    <lineage>
        <taxon>Eukaryota</taxon>
        <taxon>Viridiplantae</taxon>
        <taxon>Streptophyta</taxon>
        <taxon>Embryophyta</taxon>
        <taxon>Tracheophyta</taxon>
        <taxon>Spermatophyta</taxon>
        <taxon>Magnoliopsida</taxon>
        <taxon>eudicotyledons</taxon>
        <taxon>Gunneridae</taxon>
        <taxon>Pentapetalae</taxon>
        <taxon>Caryophyllales</taxon>
        <taxon>Cactineae</taxon>
        <taxon>Cactaceae</taxon>
        <taxon>Cactoideae</taxon>
        <taxon>Echinocereeae</taxon>
        <taxon>Carnegiea</taxon>
    </lineage>
</organism>
<dbReference type="CDD" id="cd07522">
    <property type="entry name" value="HAD_cN-II"/>
    <property type="match status" value="1"/>
</dbReference>
<dbReference type="SUPFAM" id="SSF56784">
    <property type="entry name" value="HAD-like"/>
    <property type="match status" value="1"/>
</dbReference>
<dbReference type="FunFam" id="3.40.50.1000:FF:000076">
    <property type="entry name" value="Haloacid dehalogenase hydrolase"/>
    <property type="match status" value="1"/>
</dbReference>
<evidence type="ECO:0008006" key="7">
    <source>
        <dbReference type="Google" id="ProtNLM"/>
    </source>
</evidence>
<evidence type="ECO:0000256" key="2">
    <source>
        <dbReference type="ARBA" id="ARBA00022723"/>
    </source>
</evidence>
<dbReference type="GO" id="GO:0008253">
    <property type="term" value="F:5'-nucleotidase activity"/>
    <property type="evidence" value="ECO:0007669"/>
    <property type="project" value="TreeGrafter"/>
</dbReference>
<keyword evidence="2" id="KW-0479">Metal-binding</keyword>
<dbReference type="PANTHER" id="PTHR12103">
    <property type="entry name" value="5'-NUCLEOTIDASE DOMAIN-CONTAINING"/>
    <property type="match status" value="1"/>
</dbReference>
<protein>
    <recommendedName>
        <fullName evidence="7">5'-nucleotidase</fullName>
    </recommendedName>
</protein>
<evidence type="ECO:0000313" key="6">
    <source>
        <dbReference type="Proteomes" id="UP001153076"/>
    </source>
</evidence>
<name>A0A9Q1K1D8_9CARY</name>
<keyword evidence="6" id="KW-1185">Reference proteome</keyword>
<dbReference type="InterPro" id="IPR036412">
    <property type="entry name" value="HAD-like_sf"/>
</dbReference>
<reference evidence="5" key="1">
    <citation type="submission" date="2022-04" db="EMBL/GenBank/DDBJ databases">
        <title>Carnegiea gigantea Genome sequencing and assembly v2.</title>
        <authorList>
            <person name="Copetti D."/>
            <person name="Sanderson M.J."/>
            <person name="Burquez A."/>
            <person name="Wojciechowski M.F."/>
        </authorList>
    </citation>
    <scope>NUCLEOTIDE SEQUENCE</scope>
    <source>
        <strain evidence="5">SGP5-SGP5p</strain>
        <tissue evidence="5">Aerial part</tissue>
    </source>
</reference>
<keyword evidence="3" id="KW-0378">Hydrolase</keyword>
<dbReference type="NCBIfam" id="TIGR02244">
    <property type="entry name" value="HAD-IG-Ncltidse"/>
    <property type="match status" value="1"/>
</dbReference>
<dbReference type="Pfam" id="PF05761">
    <property type="entry name" value="5_nucleotid"/>
    <property type="match status" value="1"/>
</dbReference>
<evidence type="ECO:0000256" key="1">
    <source>
        <dbReference type="ARBA" id="ARBA00009589"/>
    </source>
</evidence>
<dbReference type="GO" id="GO:0046872">
    <property type="term" value="F:metal ion binding"/>
    <property type="evidence" value="ECO:0007669"/>
    <property type="project" value="UniProtKB-KW"/>
</dbReference>
<keyword evidence="4" id="KW-0460">Magnesium</keyword>
<accession>A0A9Q1K1D8</accession>
<evidence type="ECO:0000256" key="3">
    <source>
        <dbReference type="ARBA" id="ARBA00022801"/>
    </source>
</evidence>
<dbReference type="Proteomes" id="UP001153076">
    <property type="component" value="Unassembled WGS sequence"/>
</dbReference>
<dbReference type="PANTHER" id="PTHR12103:SF22">
    <property type="entry name" value="HAD-SUPERFAMILY HYDROLASE, SUBFAMILY IG, 5'-NUCLEOTIDASE"/>
    <property type="match status" value="1"/>
</dbReference>
<evidence type="ECO:0000313" key="5">
    <source>
        <dbReference type="EMBL" id="KAJ8434661.1"/>
    </source>
</evidence>
<dbReference type="EMBL" id="JAKOGI010000459">
    <property type="protein sequence ID" value="KAJ8434661.1"/>
    <property type="molecule type" value="Genomic_DNA"/>
</dbReference>
<sequence>MQSLQLQPHRDSLLPLKASGLTSSTFSTNPFRSFCRFARIDRWKSTAACRCATDAGDNAAVTAGPAFSVTPRNESDVDYLGESTKGDFNVNFDHLEALGGDGQVSWEGPIEEIAKAEAQAAEDLLRQLGIPAPDSARHSPRGIFCSRTLNLRSISAIGYDMDYTLIHYNVMAWEGRAYDYCMENLKNVGFPVDGLAFDPNLVIRGLVIDKEKGNLVKPDRFGYVKRAMHGTTMLSTRAVSEIYGRELVDLRKESRWEFLNTFFSVSEAVAYMQTKELLKLKLGHLIIKGFTRQCAAYIITNHDCYYCIRAVGKALFRAHVEGQLKSEIMSKPELFVKPDPELPLALLDQKEAGKKLLLITNSDYIYSDKMMRHSFNKFLPNDMGWRDLFDMVIVSARKPEFFQMSHPMYEVVTGEGLMRPCFKAQTGGLYSGGSAQMVESSLGVHGDEILYVGDHMYTDVSQSKVHLRWRTALICRELEEEYTALIRSRGYRASLIELINQKEIVGDLFNQLRLALQRRMKNRPSQTLAATKLDDQELTGSMQKLLIVMQRLDEKIAPMLESDGELFNKSDLQYGINVFTPCIRWGFLSRAGLWDKSHLMRQIEKYADIYTSRVSNFLHYTPFMYFRSQEQNLAHDAYSFYCAHSDGE</sequence>
<dbReference type="AlphaFoldDB" id="A0A9Q1K1D8"/>
<dbReference type="Gene3D" id="3.40.50.1000">
    <property type="entry name" value="HAD superfamily/HAD-like"/>
    <property type="match status" value="1"/>
</dbReference>
<dbReference type="OrthoDB" id="409330at2759"/>
<gene>
    <name evidence="5" type="ORF">Cgig2_030047</name>
</gene>
<proteinExistence type="inferred from homology"/>
<comment type="similarity">
    <text evidence="1">Belongs to the 5'(3')-deoxyribonucleotidase family.</text>
</comment>